<dbReference type="AlphaFoldDB" id="A0A4Z2FSN9"/>
<protein>
    <submittedName>
        <fullName evidence="1">Uncharacterized protein</fullName>
    </submittedName>
</protein>
<gene>
    <name evidence="1" type="ORF">EYF80_045922</name>
</gene>
<reference evidence="1 2" key="1">
    <citation type="submission" date="2019-03" db="EMBL/GenBank/DDBJ databases">
        <title>First draft genome of Liparis tanakae, snailfish: a comprehensive survey of snailfish specific genes.</title>
        <authorList>
            <person name="Kim W."/>
            <person name="Song I."/>
            <person name="Jeong J.-H."/>
            <person name="Kim D."/>
            <person name="Kim S."/>
            <person name="Ryu S."/>
            <person name="Song J.Y."/>
            <person name="Lee S.K."/>
        </authorList>
    </citation>
    <scope>NUCLEOTIDE SEQUENCE [LARGE SCALE GENOMIC DNA]</scope>
    <source>
        <tissue evidence="1">Muscle</tissue>
    </source>
</reference>
<evidence type="ECO:0000313" key="2">
    <source>
        <dbReference type="Proteomes" id="UP000314294"/>
    </source>
</evidence>
<organism evidence="1 2">
    <name type="scientific">Liparis tanakae</name>
    <name type="common">Tanaka's snailfish</name>
    <dbReference type="NCBI Taxonomy" id="230148"/>
    <lineage>
        <taxon>Eukaryota</taxon>
        <taxon>Metazoa</taxon>
        <taxon>Chordata</taxon>
        <taxon>Craniata</taxon>
        <taxon>Vertebrata</taxon>
        <taxon>Euteleostomi</taxon>
        <taxon>Actinopterygii</taxon>
        <taxon>Neopterygii</taxon>
        <taxon>Teleostei</taxon>
        <taxon>Neoteleostei</taxon>
        <taxon>Acanthomorphata</taxon>
        <taxon>Eupercaria</taxon>
        <taxon>Perciformes</taxon>
        <taxon>Cottioidei</taxon>
        <taxon>Cottales</taxon>
        <taxon>Liparidae</taxon>
        <taxon>Liparis</taxon>
    </lineage>
</organism>
<keyword evidence="2" id="KW-1185">Reference proteome</keyword>
<sequence length="64" mass="6763">MAAFNRSSGSQSVGRDPQWGVEVFQQTAAPRSMGPLGLPCNAFDLGVAAFVPPLDGECPQRSRV</sequence>
<comment type="caution">
    <text evidence="1">The sequence shown here is derived from an EMBL/GenBank/DDBJ whole genome shotgun (WGS) entry which is preliminary data.</text>
</comment>
<name>A0A4Z2FSN9_9TELE</name>
<accession>A0A4Z2FSN9</accession>
<evidence type="ECO:0000313" key="1">
    <source>
        <dbReference type="EMBL" id="TNN43900.1"/>
    </source>
</evidence>
<dbReference type="EMBL" id="SRLO01000939">
    <property type="protein sequence ID" value="TNN43900.1"/>
    <property type="molecule type" value="Genomic_DNA"/>
</dbReference>
<dbReference type="Proteomes" id="UP000314294">
    <property type="component" value="Unassembled WGS sequence"/>
</dbReference>
<proteinExistence type="predicted"/>